<feature type="compositionally biased region" description="Polar residues" evidence="6">
    <location>
        <begin position="154"/>
        <end position="168"/>
    </location>
</feature>
<dbReference type="Gene3D" id="1.10.220.150">
    <property type="entry name" value="Arf GTPase activating protein"/>
    <property type="match status" value="1"/>
</dbReference>
<keyword evidence="2" id="KW-0479">Metal-binding</keyword>
<keyword evidence="9" id="KW-1185">Reference proteome</keyword>
<dbReference type="PANTHER" id="PTHR46395">
    <property type="entry name" value="ADP-RIBOSYLATION FACTOR GTPASE-ACTIVATING PROTEIN 1"/>
    <property type="match status" value="1"/>
</dbReference>
<feature type="compositionally biased region" description="Low complexity" evidence="6">
    <location>
        <begin position="411"/>
        <end position="423"/>
    </location>
</feature>
<protein>
    <recommendedName>
        <fullName evidence="7">Arf-GAP domain-containing protein</fullName>
    </recommendedName>
</protein>
<name>A0A4Y9YA17_9AGAM</name>
<feature type="domain" description="Arf-GAP" evidence="7">
    <location>
        <begin position="8"/>
        <end position="142"/>
    </location>
</feature>
<evidence type="ECO:0000256" key="4">
    <source>
        <dbReference type="ARBA" id="ARBA00022833"/>
    </source>
</evidence>
<dbReference type="AlphaFoldDB" id="A0A4Y9YA17"/>
<dbReference type="PROSITE" id="PS50115">
    <property type="entry name" value="ARFGAP"/>
    <property type="match status" value="1"/>
</dbReference>
<dbReference type="GO" id="GO:0032012">
    <property type="term" value="P:regulation of ARF protein signal transduction"/>
    <property type="evidence" value="ECO:0007669"/>
    <property type="project" value="TreeGrafter"/>
</dbReference>
<reference evidence="8 9" key="1">
    <citation type="submission" date="2019-02" db="EMBL/GenBank/DDBJ databases">
        <title>Genome sequencing of the rare red list fungi Dentipellis fragilis.</title>
        <authorList>
            <person name="Buettner E."/>
            <person name="Kellner H."/>
        </authorList>
    </citation>
    <scope>NUCLEOTIDE SEQUENCE [LARGE SCALE GENOMIC DNA]</scope>
    <source>
        <strain evidence="8 9">DSM 105465</strain>
    </source>
</reference>
<dbReference type="OrthoDB" id="983479at2759"/>
<evidence type="ECO:0000256" key="2">
    <source>
        <dbReference type="ARBA" id="ARBA00022723"/>
    </source>
</evidence>
<evidence type="ECO:0000256" key="5">
    <source>
        <dbReference type="PROSITE-ProRule" id="PRU00288"/>
    </source>
</evidence>
<feature type="region of interest" description="Disordered" evidence="6">
    <location>
        <begin position="135"/>
        <end position="207"/>
    </location>
</feature>
<proteinExistence type="predicted"/>
<keyword evidence="3 5" id="KW-0863">Zinc-finger</keyword>
<dbReference type="Pfam" id="PF01412">
    <property type="entry name" value="ArfGap"/>
    <property type="match status" value="1"/>
</dbReference>
<dbReference type="Proteomes" id="UP000298327">
    <property type="component" value="Unassembled WGS sequence"/>
</dbReference>
<evidence type="ECO:0000313" key="9">
    <source>
        <dbReference type="Proteomes" id="UP000298327"/>
    </source>
</evidence>
<evidence type="ECO:0000256" key="6">
    <source>
        <dbReference type="SAM" id="MobiDB-lite"/>
    </source>
</evidence>
<dbReference type="STRING" id="205917.A0A4Y9YA17"/>
<feature type="compositionally biased region" description="Polar residues" evidence="6">
    <location>
        <begin position="369"/>
        <end position="383"/>
    </location>
</feature>
<evidence type="ECO:0000313" key="8">
    <source>
        <dbReference type="EMBL" id="TFY59155.1"/>
    </source>
</evidence>
<dbReference type="PANTHER" id="PTHR46395:SF1">
    <property type="entry name" value="ADP-RIBOSYLATION FACTOR GTPASE-ACTIVATING PROTEIN 1"/>
    <property type="match status" value="1"/>
</dbReference>
<dbReference type="SMART" id="SM00105">
    <property type="entry name" value="ArfGap"/>
    <property type="match status" value="1"/>
</dbReference>
<dbReference type="GO" id="GO:0000139">
    <property type="term" value="C:Golgi membrane"/>
    <property type="evidence" value="ECO:0007669"/>
    <property type="project" value="TreeGrafter"/>
</dbReference>
<feature type="compositionally biased region" description="Polar residues" evidence="6">
    <location>
        <begin position="240"/>
        <end position="250"/>
    </location>
</feature>
<feature type="compositionally biased region" description="Polar residues" evidence="6">
    <location>
        <begin position="257"/>
        <end position="268"/>
    </location>
</feature>
<feature type="region of interest" description="Disordered" evidence="6">
    <location>
        <begin position="354"/>
        <end position="435"/>
    </location>
</feature>
<feature type="region of interest" description="Disordered" evidence="6">
    <location>
        <begin position="221"/>
        <end position="270"/>
    </location>
</feature>
<dbReference type="GO" id="GO:0005096">
    <property type="term" value="F:GTPase activator activity"/>
    <property type="evidence" value="ECO:0007669"/>
    <property type="project" value="UniProtKB-KW"/>
</dbReference>
<dbReference type="EMBL" id="SEOQ01000636">
    <property type="protein sequence ID" value="TFY59155.1"/>
    <property type="molecule type" value="Genomic_DNA"/>
</dbReference>
<gene>
    <name evidence="8" type="ORF">EVG20_g7891</name>
</gene>
<organism evidence="8 9">
    <name type="scientific">Dentipellis fragilis</name>
    <dbReference type="NCBI Taxonomy" id="205917"/>
    <lineage>
        <taxon>Eukaryota</taxon>
        <taxon>Fungi</taxon>
        <taxon>Dikarya</taxon>
        <taxon>Basidiomycota</taxon>
        <taxon>Agaricomycotina</taxon>
        <taxon>Agaricomycetes</taxon>
        <taxon>Russulales</taxon>
        <taxon>Hericiaceae</taxon>
        <taxon>Dentipellis</taxon>
    </lineage>
</organism>
<dbReference type="GO" id="GO:0030100">
    <property type="term" value="P:regulation of endocytosis"/>
    <property type="evidence" value="ECO:0007669"/>
    <property type="project" value="TreeGrafter"/>
</dbReference>
<feature type="compositionally biased region" description="Polar residues" evidence="6">
    <location>
        <begin position="399"/>
        <end position="408"/>
    </location>
</feature>
<evidence type="ECO:0000256" key="3">
    <source>
        <dbReference type="ARBA" id="ARBA00022771"/>
    </source>
</evidence>
<dbReference type="InterPro" id="IPR001164">
    <property type="entry name" value="ArfGAP_dom"/>
</dbReference>
<accession>A0A4Y9YA17</accession>
<feature type="compositionally biased region" description="Basic and acidic residues" evidence="6">
    <location>
        <begin position="424"/>
        <end position="435"/>
    </location>
</feature>
<keyword evidence="1" id="KW-0343">GTPase activation</keyword>
<dbReference type="PRINTS" id="PR00405">
    <property type="entry name" value="REVINTRACTNG"/>
</dbReference>
<dbReference type="SUPFAM" id="SSF57863">
    <property type="entry name" value="ArfGap/RecO-like zinc finger"/>
    <property type="match status" value="1"/>
</dbReference>
<comment type="caution">
    <text evidence="8">The sequence shown here is derived from an EMBL/GenBank/DDBJ whole genome shotgun (WGS) entry which is preliminary data.</text>
</comment>
<evidence type="ECO:0000259" key="7">
    <source>
        <dbReference type="PROSITE" id="PS50115"/>
    </source>
</evidence>
<dbReference type="InterPro" id="IPR037278">
    <property type="entry name" value="ARFGAP/RecO"/>
</dbReference>
<keyword evidence="4" id="KW-0862">Zinc</keyword>
<dbReference type="InterPro" id="IPR038508">
    <property type="entry name" value="ArfGAP_dom_sf"/>
</dbReference>
<feature type="compositionally biased region" description="Low complexity" evidence="6">
    <location>
        <begin position="186"/>
        <end position="200"/>
    </location>
</feature>
<evidence type="ECO:0000256" key="1">
    <source>
        <dbReference type="ARBA" id="ARBA00022468"/>
    </source>
</evidence>
<dbReference type="GO" id="GO:0008270">
    <property type="term" value="F:zinc ion binding"/>
    <property type="evidence" value="ECO:0007669"/>
    <property type="project" value="UniProtKB-KW"/>
</dbReference>
<sequence>MTDQVAAKRTLQELIKREDLKNKTCIDCGNPNPQWASLRGASRLWGAHQASTSAAICTGSVTLIHAHACSFVRSVSMDTWQDDQIKRMKLGGNGPFLDFMQSYTPVEQGGYKDGMTPYDKYHCWAATQYREKLDAELQEKPWAPSAPPEGYKTPGSNIGSPGRPSSAQGLRKSRASGRPNGGPARTGSSSPAANSSNPGTPGLPSDQKVANESYFASLGSVNASRPDHIPPSQGGRYQGFGSTPSPSDPQNPAYGLSSRNAPTLQELQENPMGALSKGWSLFSSAVVGATRVVNENVIQPGVERVTDPNFQASVRGYVSEAGRRAGEAGRSANSWSKNQLGVDVAGQVGGVVGSARDRLGGGPERNGYGSLSTGGSYEETSALYQDGDEDDMFGEYSAGHSSSAQHGYSSGGATTAAASSTTAKKGDDWDEWKDF</sequence>